<gene>
    <name evidence="3" type="ORF">BFS16_03200</name>
</gene>
<dbReference type="EMBL" id="NBAX01000002">
    <property type="protein sequence ID" value="PNP96063.1"/>
    <property type="molecule type" value="Genomic_DNA"/>
</dbReference>
<dbReference type="Gene3D" id="3.60.60.10">
    <property type="entry name" value="Penicillin V Acylase, Chain A"/>
    <property type="match status" value="1"/>
</dbReference>
<keyword evidence="1" id="KW-0224">Dipeptidase</keyword>
<comment type="catalytic activity">
    <reaction evidence="1">
        <text>an L-aminoacyl-L-amino acid + H2O = 2 an L-alpha-amino acid</text>
        <dbReference type="Rhea" id="RHEA:48940"/>
        <dbReference type="ChEBI" id="CHEBI:15377"/>
        <dbReference type="ChEBI" id="CHEBI:59869"/>
        <dbReference type="ChEBI" id="CHEBI:77460"/>
    </reaction>
</comment>
<comment type="caution">
    <text evidence="3">The sequence shown here is derived from an EMBL/GenBank/DDBJ whole genome shotgun (WGS) entry which is preliminary data.</text>
</comment>
<comment type="similarity">
    <text evidence="1">Belongs to the peptidase C69 family.</text>
</comment>
<feature type="chain" id="PRO_5014425993" description="Dipeptidase" evidence="2">
    <location>
        <begin position="37"/>
        <end position="564"/>
    </location>
</feature>
<keyword evidence="1" id="KW-0378">Hydrolase</keyword>
<sequence length="564" mass="64508">MKRTKQFFQTYEHQTRAIAFIALFVALLFSSQTTNACTNFIVGKNASVDGSVICTYNADDYGLFIGLNHFPAGKHQAGTMRDIYDWDSNVYHGQIPEAAETYNVIGNINEYQVTIGETTYGGREEMVDTTGIIDYGSLIYIALQRSKTAREAIRIMTTLTNQYGYNSEGETFTICDPNEAWIMEMMGKGPGSKGTVWVAIRIPDNAVCGHANQSRIGKFNMKDKKNVLYSKDVVEFARKKGWYTGKDADFSWKETYAKPDFSGRRFCDARVWSFFNHFQDMSKYLPWALGKDPNAEDMPLWIIPEKKVSIQDVQVCMRDHYEGTPLAIDSVDIGGGIWQMPYRPTPLKYKVGEQTYFNERPTSTQQSGFTYVSQMRSWLPREIGGLLWFGNDDGNMIAYTPIYCGNTSQPECYHTPGADAVTFSDKNAYWVCNWVSNMVYPRYQQMFPDVKAVRDSLELSYFKKQQAVEEEALRLYKNNKTEAIQYLNQYSNETAQQMLSRWKQLAIFLIVRYNDMAVKPVKNGQFTRTKTGLGSRVKRPGFPASYAKEIVRRTGDKYLVPSEK</sequence>
<dbReference type="PANTHER" id="PTHR12994:SF17">
    <property type="entry name" value="LD30995P"/>
    <property type="match status" value="1"/>
</dbReference>
<keyword evidence="1" id="KW-0645">Protease</keyword>
<evidence type="ECO:0000256" key="1">
    <source>
        <dbReference type="RuleBase" id="RU364089"/>
    </source>
</evidence>
<accession>A0A2K0XNI1</accession>
<keyword evidence="2" id="KW-0732">Signal</keyword>
<dbReference type="GO" id="GO:0070004">
    <property type="term" value="F:cysteine-type exopeptidase activity"/>
    <property type="evidence" value="ECO:0007669"/>
    <property type="project" value="InterPro"/>
</dbReference>
<dbReference type="EC" id="3.4.-.-" evidence="1"/>
<proteinExistence type="inferred from homology"/>
<evidence type="ECO:0000313" key="4">
    <source>
        <dbReference type="Proteomes" id="UP000236634"/>
    </source>
</evidence>
<dbReference type="PANTHER" id="PTHR12994">
    <property type="entry name" value="SECERNIN"/>
    <property type="match status" value="1"/>
</dbReference>
<dbReference type="Pfam" id="PF03577">
    <property type="entry name" value="Peptidase_C69"/>
    <property type="match status" value="1"/>
</dbReference>
<dbReference type="Proteomes" id="UP000236634">
    <property type="component" value="Unassembled WGS sequence"/>
</dbReference>
<name>A0A2K0XNI1_9BACT</name>
<dbReference type="GO" id="GO:0016805">
    <property type="term" value="F:dipeptidase activity"/>
    <property type="evidence" value="ECO:0007669"/>
    <property type="project" value="UniProtKB-KW"/>
</dbReference>
<dbReference type="GO" id="GO:0006508">
    <property type="term" value="P:proteolysis"/>
    <property type="evidence" value="ECO:0007669"/>
    <property type="project" value="UniProtKB-KW"/>
</dbReference>
<reference evidence="3 4" key="1">
    <citation type="submission" date="2017-03" db="EMBL/GenBank/DDBJ databases">
        <authorList>
            <person name="Afonso C.L."/>
            <person name="Miller P.J."/>
            <person name="Scott M.A."/>
            <person name="Spackman E."/>
            <person name="Goraichik I."/>
            <person name="Dimitrov K.M."/>
            <person name="Suarez D.L."/>
            <person name="Swayne D.E."/>
        </authorList>
    </citation>
    <scope>NUCLEOTIDE SEQUENCE [LARGE SCALE GENOMIC DNA]</scope>
    <source>
        <strain evidence="3 4">DNF00076</strain>
    </source>
</reference>
<organism evidence="3 4">
    <name type="scientific">Hoylesella timonensis</name>
    <dbReference type="NCBI Taxonomy" id="386414"/>
    <lineage>
        <taxon>Bacteria</taxon>
        <taxon>Pseudomonadati</taxon>
        <taxon>Bacteroidota</taxon>
        <taxon>Bacteroidia</taxon>
        <taxon>Bacteroidales</taxon>
        <taxon>Prevotellaceae</taxon>
        <taxon>Hoylesella</taxon>
    </lineage>
</organism>
<protein>
    <recommendedName>
        <fullName evidence="1">Dipeptidase</fullName>
        <ecNumber evidence="1">3.4.-.-</ecNumber>
    </recommendedName>
</protein>
<dbReference type="InterPro" id="IPR005322">
    <property type="entry name" value="Peptidase_C69"/>
</dbReference>
<dbReference type="RefSeq" id="WP_244903996.1">
    <property type="nucleotide sequence ID" value="NZ_NBAX01000002.1"/>
</dbReference>
<evidence type="ECO:0000313" key="3">
    <source>
        <dbReference type="EMBL" id="PNP96063.1"/>
    </source>
</evidence>
<evidence type="ECO:0000256" key="2">
    <source>
        <dbReference type="SAM" id="SignalP"/>
    </source>
</evidence>
<feature type="signal peptide" evidence="2">
    <location>
        <begin position="1"/>
        <end position="36"/>
    </location>
</feature>
<dbReference type="AlphaFoldDB" id="A0A2K0XNI1"/>